<dbReference type="EMBL" id="JTDL01000153">
    <property type="protein sequence ID" value="KHL00334.1"/>
    <property type="molecule type" value="Genomic_DNA"/>
</dbReference>
<dbReference type="STRING" id="1338436.LK10_20500"/>
<feature type="region of interest" description="Disordered" evidence="1">
    <location>
        <begin position="85"/>
        <end position="118"/>
    </location>
</feature>
<feature type="region of interest" description="Disordered" evidence="1">
    <location>
        <begin position="47"/>
        <end position="68"/>
    </location>
</feature>
<dbReference type="Proteomes" id="UP000030982">
    <property type="component" value="Unassembled WGS sequence"/>
</dbReference>
<feature type="compositionally biased region" description="Basic residues" evidence="1">
    <location>
        <begin position="94"/>
        <end position="105"/>
    </location>
</feature>
<evidence type="ECO:0000313" key="2">
    <source>
        <dbReference type="EMBL" id="KHL00334.1"/>
    </source>
</evidence>
<comment type="caution">
    <text evidence="2">The sequence shown here is derived from an EMBL/GenBank/DDBJ whole genome shotgun (WGS) entry which is preliminary data.</text>
</comment>
<organism evidence="2 3">
    <name type="scientific">Sinomonas humi</name>
    <dbReference type="NCBI Taxonomy" id="1338436"/>
    <lineage>
        <taxon>Bacteria</taxon>
        <taxon>Bacillati</taxon>
        <taxon>Actinomycetota</taxon>
        <taxon>Actinomycetes</taxon>
        <taxon>Micrococcales</taxon>
        <taxon>Micrococcaceae</taxon>
        <taxon>Sinomonas</taxon>
    </lineage>
</organism>
<evidence type="ECO:0000256" key="1">
    <source>
        <dbReference type="SAM" id="MobiDB-lite"/>
    </source>
</evidence>
<dbReference type="RefSeq" id="WP_043128152.1">
    <property type="nucleotide sequence ID" value="NZ_JTDL01000153.1"/>
</dbReference>
<keyword evidence="3" id="KW-1185">Reference proteome</keyword>
<reference evidence="2 3" key="1">
    <citation type="submission" date="2014-09" db="EMBL/GenBank/DDBJ databases">
        <title>Genome sequence of Sinomonas sp. MUSC 117.</title>
        <authorList>
            <person name="Lee L.-H."/>
        </authorList>
    </citation>
    <scope>NUCLEOTIDE SEQUENCE [LARGE SCALE GENOMIC DNA]</scope>
    <source>
        <strain evidence="2 3">MUSC 117</strain>
    </source>
</reference>
<proteinExistence type="predicted"/>
<accession>A0A0B2AA05</accession>
<evidence type="ECO:0000313" key="3">
    <source>
        <dbReference type="Proteomes" id="UP000030982"/>
    </source>
</evidence>
<sequence>MPWWFWILLWAALLAGSAVMAAVGGFWLVRKALRVFRDAGSSFGHVVSSPPRTNDAGEGARPGTGQALAGSAVFARPDEVRRVYEQGKAERREARRARRVARRTQRGQAQSLRDLGLI</sequence>
<gene>
    <name evidence="2" type="ORF">LK10_20500</name>
</gene>
<dbReference type="OrthoDB" id="4955019at2"/>
<protein>
    <submittedName>
        <fullName evidence="2">Uncharacterized protein</fullName>
    </submittedName>
</protein>
<name>A0A0B2AA05_9MICC</name>
<dbReference type="AlphaFoldDB" id="A0A0B2AA05"/>